<accession>A0A3M8AHL4</accession>
<gene>
    <name evidence="8" type="ORF">EDM22_06440</name>
</gene>
<evidence type="ECO:0000259" key="7">
    <source>
        <dbReference type="Pfam" id="PF05199"/>
    </source>
</evidence>
<dbReference type="RefSeq" id="WP_122936242.1">
    <property type="nucleotide sequence ID" value="NZ_JBHSNT010000068.1"/>
</dbReference>
<evidence type="ECO:0000256" key="5">
    <source>
        <dbReference type="ARBA" id="ARBA00023002"/>
    </source>
</evidence>
<dbReference type="Pfam" id="PF00732">
    <property type="entry name" value="GMC_oxred_N"/>
    <property type="match status" value="1"/>
</dbReference>
<evidence type="ECO:0000256" key="2">
    <source>
        <dbReference type="ARBA" id="ARBA00010790"/>
    </source>
</evidence>
<comment type="caution">
    <text evidence="8">The sequence shown here is derived from an EMBL/GenBank/DDBJ whole genome shotgun (WGS) entry which is preliminary data.</text>
</comment>
<dbReference type="SUPFAM" id="SSF54373">
    <property type="entry name" value="FAD-linked reductases, C-terminal domain"/>
    <property type="match status" value="1"/>
</dbReference>
<reference evidence="8 9" key="1">
    <citation type="submission" date="2018-10" db="EMBL/GenBank/DDBJ databases">
        <title>Isolation, diversity and antibacterial activity of antinobacteria from the wheat rhizosphere soil.</title>
        <authorList>
            <person name="Sun T."/>
        </authorList>
    </citation>
    <scope>NUCLEOTIDE SEQUENCE [LARGE SCALE GENOMIC DNA]</scope>
    <source>
        <strain evidence="8 9">SJ-23</strain>
    </source>
</reference>
<dbReference type="AlphaFoldDB" id="A0A3M8AHL4"/>
<feature type="domain" description="Glucose-methanol-choline oxidoreductase C-terminal" evidence="7">
    <location>
        <begin position="397"/>
        <end position="510"/>
    </location>
</feature>
<keyword evidence="3" id="KW-0285">Flavoprotein</keyword>
<dbReference type="PANTHER" id="PTHR42784">
    <property type="entry name" value="PYRANOSE 2-OXIDASE"/>
    <property type="match status" value="1"/>
</dbReference>
<comment type="similarity">
    <text evidence="2">Belongs to the GMC oxidoreductase family.</text>
</comment>
<dbReference type="SUPFAM" id="SSF51905">
    <property type="entry name" value="FAD/NAD(P)-binding domain"/>
    <property type="match status" value="1"/>
</dbReference>
<feature type="domain" description="Glucose-methanol-choline oxidoreductase N-terminal" evidence="6">
    <location>
        <begin position="166"/>
        <end position="302"/>
    </location>
</feature>
<dbReference type="PANTHER" id="PTHR42784:SF1">
    <property type="entry name" value="PYRANOSE 2-OXIDASE"/>
    <property type="match status" value="1"/>
</dbReference>
<comment type="cofactor">
    <cofactor evidence="1">
        <name>FAD</name>
        <dbReference type="ChEBI" id="CHEBI:57692"/>
    </cofactor>
</comment>
<keyword evidence="4" id="KW-0274">FAD</keyword>
<dbReference type="GO" id="GO:0050660">
    <property type="term" value="F:flavin adenine dinucleotide binding"/>
    <property type="evidence" value="ECO:0007669"/>
    <property type="project" value="InterPro"/>
</dbReference>
<dbReference type="Proteomes" id="UP000275048">
    <property type="component" value="Unassembled WGS sequence"/>
</dbReference>
<dbReference type="InterPro" id="IPR051473">
    <property type="entry name" value="P2Ox-like"/>
</dbReference>
<dbReference type="InterPro" id="IPR036188">
    <property type="entry name" value="FAD/NAD-bd_sf"/>
</dbReference>
<evidence type="ECO:0000256" key="4">
    <source>
        <dbReference type="ARBA" id="ARBA00022827"/>
    </source>
</evidence>
<proteinExistence type="inferred from homology"/>
<name>A0A3M8AHL4_9MICO</name>
<evidence type="ECO:0000256" key="1">
    <source>
        <dbReference type="ARBA" id="ARBA00001974"/>
    </source>
</evidence>
<dbReference type="Gene3D" id="3.50.50.60">
    <property type="entry name" value="FAD/NAD(P)-binding domain"/>
    <property type="match status" value="2"/>
</dbReference>
<dbReference type="OrthoDB" id="9798604at2"/>
<dbReference type="EMBL" id="RHHB01000007">
    <property type="protein sequence ID" value="RNB50641.1"/>
    <property type="molecule type" value="Genomic_DNA"/>
</dbReference>
<dbReference type="Pfam" id="PF05199">
    <property type="entry name" value="GMC_oxred_C"/>
    <property type="match status" value="1"/>
</dbReference>
<evidence type="ECO:0000313" key="9">
    <source>
        <dbReference type="Proteomes" id="UP000275048"/>
    </source>
</evidence>
<dbReference type="GO" id="GO:0016614">
    <property type="term" value="F:oxidoreductase activity, acting on CH-OH group of donors"/>
    <property type="evidence" value="ECO:0007669"/>
    <property type="project" value="InterPro"/>
</dbReference>
<dbReference type="InterPro" id="IPR007867">
    <property type="entry name" value="GMC_OxRtase_C"/>
</dbReference>
<evidence type="ECO:0000259" key="6">
    <source>
        <dbReference type="Pfam" id="PF00732"/>
    </source>
</evidence>
<dbReference type="InterPro" id="IPR000172">
    <property type="entry name" value="GMC_OxRdtase_N"/>
</dbReference>
<protein>
    <submittedName>
        <fullName evidence="8">Choline dehydrogenase</fullName>
    </submittedName>
</protein>
<keyword evidence="9" id="KW-1185">Reference proteome</keyword>
<evidence type="ECO:0000256" key="3">
    <source>
        <dbReference type="ARBA" id="ARBA00022630"/>
    </source>
</evidence>
<keyword evidence="5" id="KW-0560">Oxidoreductase</keyword>
<evidence type="ECO:0000313" key="8">
    <source>
        <dbReference type="EMBL" id="RNB50641.1"/>
    </source>
</evidence>
<sequence length="533" mass="56884">MSHHPTIAVVGSGPIGSAYARLLLEGLPDARVVMFEAGPQLTERPGESVRNIADPDEKARARELSQGPQAGRFRESLGLPAGTVVEGMFTARQGTHLLDFGGEGSAHAPTFPAAAGATNVGGQGAHWTCAIPRPSFSEKVSFIDDAEWDDLIVVAEGLLHAQSAAFADSAVGGGIRSLLEEEFAGELPEGYGPSTLPVAGDPQPDGTMRWAGADAVLGPLIEPGNPLAERFELRDLTLVRRIERDGDVVTGVTVEDLRTKQTSFVPADLVVVAADAFRSPQLLWASGIRPAALGHYLTEHPVVISTVALDAEKMGRFATEEQLDEELARRATNAADPVAAVNRIPFSEPDHPFSLQVMYSETTPFPMPEDAPLARNRWGYVNMGYGMRKFPRYEDAVTFDDAEPDYRGFPNMTIEYELTDAERAEIEVATVRLRRAGEALGAFVAEPRLLPNGSSLHYQGTMRMGPADDGTSVADPWSRVWGVENLVVGGNALIPTATAMNPTLMSVAIAVRGARKAVEQLSARADAAASVAG</sequence>
<organism evidence="8 9">
    <name type="scientific">Agromyces tardus</name>
    <dbReference type="NCBI Taxonomy" id="2583849"/>
    <lineage>
        <taxon>Bacteria</taxon>
        <taxon>Bacillati</taxon>
        <taxon>Actinomycetota</taxon>
        <taxon>Actinomycetes</taxon>
        <taxon>Micrococcales</taxon>
        <taxon>Microbacteriaceae</taxon>
        <taxon>Agromyces</taxon>
    </lineage>
</organism>